<dbReference type="InterPro" id="IPR014001">
    <property type="entry name" value="Helicase_ATP-bd"/>
</dbReference>
<organism evidence="5 6">
    <name type="scientific">Prorocentrum cordatum</name>
    <dbReference type="NCBI Taxonomy" id="2364126"/>
    <lineage>
        <taxon>Eukaryota</taxon>
        <taxon>Sar</taxon>
        <taxon>Alveolata</taxon>
        <taxon>Dinophyceae</taxon>
        <taxon>Prorocentrales</taxon>
        <taxon>Prorocentraceae</taxon>
        <taxon>Prorocentrum</taxon>
    </lineage>
</organism>
<dbReference type="PANTHER" id="PTHR45626:SF26">
    <property type="entry name" value="FAMILY HELICASE, PUTATIVE (AFU_ORTHOLOGUE AFUA_2G09120)-RELATED"/>
    <property type="match status" value="1"/>
</dbReference>
<evidence type="ECO:0000259" key="4">
    <source>
        <dbReference type="SMART" id="SM00487"/>
    </source>
</evidence>
<evidence type="ECO:0000313" key="5">
    <source>
        <dbReference type="EMBL" id="CAK0875947.1"/>
    </source>
</evidence>
<dbReference type="InterPro" id="IPR038718">
    <property type="entry name" value="SNF2-like_sf"/>
</dbReference>
<gene>
    <name evidence="5" type="ORF">PCOR1329_LOCUS60490</name>
</gene>
<reference evidence="5" key="1">
    <citation type="submission" date="2023-10" db="EMBL/GenBank/DDBJ databases">
        <authorList>
            <person name="Chen Y."/>
            <person name="Shah S."/>
            <person name="Dougan E. K."/>
            <person name="Thang M."/>
            <person name="Chan C."/>
        </authorList>
    </citation>
    <scope>NUCLEOTIDE SEQUENCE [LARGE SCALE GENOMIC DNA]</scope>
</reference>
<dbReference type="PANTHER" id="PTHR45626">
    <property type="entry name" value="TRANSCRIPTION TERMINATION FACTOR 2-RELATED"/>
    <property type="match status" value="1"/>
</dbReference>
<keyword evidence="6" id="KW-1185">Reference proteome</keyword>
<keyword evidence="1" id="KW-0547">Nucleotide-binding</keyword>
<dbReference type="SUPFAM" id="SSF52540">
    <property type="entry name" value="P-loop containing nucleoside triphosphate hydrolases"/>
    <property type="match status" value="1"/>
</dbReference>
<dbReference type="Gene3D" id="3.40.50.10810">
    <property type="entry name" value="Tandem AAA-ATPase domain"/>
    <property type="match status" value="2"/>
</dbReference>
<evidence type="ECO:0000313" key="6">
    <source>
        <dbReference type="Proteomes" id="UP001189429"/>
    </source>
</evidence>
<dbReference type="InterPro" id="IPR027417">
    <property type="entry name" value="P-loop_NTPase"/>
</dbReference>
<keyword evidence="2" id="KW-0378">Hydrolase</keyword>
<dbReference type="SMART" id="SM00487">
    <property type="entry name" value="DEXDc"/>
    <property type="match status" value="1"/>
</dbReference>
<evidence type="ECO:0000256" key="2">
    <source>
        <dbReference type="ARBA" id="ARBA00022801"/>
    </source>
</evidence>
<name>A0ABN9VR60_9DINO</name>
<dbReference type="Proteomes" id="UP001189429">
    <property type="component" value="Unassembled WGS sequence"/>
</dbReference>
<dbReference type="InterPro" id="IPR050628">
    <property type="entry name" value="SNF2_RAD54_helicase_TF"/>
</dbReference>
<sequence>MPLPLEAGCLVRVRGDVAVPKYGWGNIDHDCLGVVKSVQNEDVLVLFDKSVRARTWHGMKSEMERVSLDTAGSSNNMHPELRVQASYDVRGGILGDKIGFGKTATTIGLIDATSASPLPAVPAIDRGRFIPAKGTLVIVPSNLFEQWLTEISKFTWDGQNLKKRMSRGWSPAGCPLRVFAACDVRAVAAAKASSLAEADVVLCSYRLLHSQVYLNRQRELVNCCAELGAVTGLSALHKLELVTESLMQGHGQFHVPSGKAVREDRRYESTWQELRFPLLEMFYWRRVVFDEFHELESFESAQQNILQHLRSHFRWGLTGTPPVDTTAGAIFMSSLFRVDIIGGGPRWLKNPTRPNLGEFETDCLVTSHAESFVGHYVRQNVADLPHIRVEHSTVLVTHSAEERAVYLGQLHDSPARSDESLSSPDGRVKDSAFEALERLLKLCSHFQPGGETSSDAKEEGSRLGQKRVKRVAAARGRVERGCRILRLLSVKADALGRQPPPGPGAEAVARLVQTAGGWQQSVTAAAQALRAQGEGEAGASVTAAKELQEVITGLGGEDEEQLLKAMDGVRPASGALLAQLGPQEPRRGYTRE</sequence>
<accession>A0ABN9VR60</accession>
<evidence type="ECO:0000256" key="1">
    <source>
        <dbReference type="ARBA" id="ARBA00022741"/>
    </source>
</evidence>
<dbReference type="InterPro" id="IPR000330">
    <property type="entry name" value="SNF2_N"/>
</dbReference>
<feature type="domain" description="Helicase ATP-binding" evidence="4">
    <location>
        <begin position="73"/>
        <end position="351"/>
    </location>
</feature>
<protein>
    <recommendedName>
        <fullName evidence="4">Helicase ATP-binding domain-containing protein</fullName>
    </recommendedName>
</protein>
<proteinExistence type="predicted"/>
<dbReference type="EMBL" id="CAUYUJ010017577">
    <property type="protein sequence ID" value="CAK0875947.1"/>
    <property type="molecule type" value="Genomic_DNA"/>
</dbReference>
<comment type="caution">
    <text evidence="5">The sequence shown here is derived from an EMBL/GenBank/DDBJ whole genome shotgun (WGS) entry which is preliminary data.</text>
</comment>
<evidence type="ECO:0000256" key="3">
    <source>
        <dbReference type="ARBA" id="ARBA00022840"/>
    </source>
</evidence>
<keyword evidence="3" id="KW-0067">ATP-binding</keyword>
<dbReference type="Pfam" id="PF00176">
    <property type="entry name" value="SNF2-rel_dom"/>
    <property type="match status" value="1"/>
</dbReference>